<accession>A0A3D8JPJ5</accession>
<dbReference type="AlphaFoldDB" id="A0A3D8JPJ5"/>
<dbReference type="EMBL" id="QRGA01000031">
    <property type="protein sequence ID" value="RDU94625.1"/>
    <property type="molecule type" value="Genomic_DNA"/>
</dbReference>
<dbReference type="RefSeq" id="WP_115537826.1">
    <property type="nucleotide sequence ID" value="NZ_QRGA01000031.1"/>
</dbReference>
<feature type="domain" description="HpcH/HpaI aldolase/citrate lyase" evidence="6">
    <location>
        <begin position="18"/>
        <end position="240"/>
    </location>
</feature>
<comment type="caution">
    <text evidence="7">The sequence shown here is derived from an EMBL/GenBank/DDBJ whole genome shotgun (WGS) entry which is preliminary data.</text>
</comment>
<dbReference type="Gene3D" id="3.20.20.60">
    <property type="entry name" value="Phosphoenolpyruvate-binding domains"/>
    <property type="match status" value="1"/>
</dbReference>
<keyword evidence="8" id="KW-1185">Reference proteome</keyword>
<evidence type="ECO:0000256" key="1">
    <source>
        <dbReference type="ARBA" id="ARBA00022723"/>
    </source>
</evidence>
<name>A0A3D8JPJ5_9BURK</name>
<evidence type="ECO:0000313" key="8">
    <source>
        <dbReference type="Proteomes" id="UP000256838"/>
    </source>
</evidence>
<dbReference type="InterPro" id="IPR050251">
    <property type="entry name" value="HpcH-HpaI_aldolase"/>
</dbReference>
<dbReference type="OrthoDB" id="86160at2"/>
<protein>
    <submittedName>
        <fullName evidence="7">2-dehydro-3-deoxyglucarate aldolase</fullName>
    </submittedName>
</protein>
<comment type="catalytic activity">
    <reaction evidence="3">
        <text>D-glyceraldehyde + pyruvate = 2-dehydro-3-deoxy-L-galactonate</text>
        <dbReference type="Rhea" id="RHEA:80055"/>
        <dbReference type="ChEBI" id="CHEBI:15361"/>
        <dbReference type="ChEBI" id="CHEBI:17378"/>
        <dbReference type="ChEBI" id="CHEBI:75545"/>
    </reaction>
</comment>
<evidence type="ECO:0000256" key="3">
    <source>
        <dbReference type="ARBA" id="ARBA00045074"/>
    </source>
</evidence>
<evidence type="ECO:0000256" key="5">
    <source>
        <dbReference type="ARBA" id="ARBA00051592"/>
    </source>
</evidence>
<evidence type="ECO:0000313" key="7">
    <source>
        <dbReference type="EMBL" id="RDU94625.1"/>
    </source>
</evidence>
<dbReference type="InterPro" id="IPR005000">
    <property type="entry name" value="Aldolase/citrate-lyase_domain"/>
</dbReference>
<evidence type="ECO:0000259" key="6">
    <source>
        <dbReference type="Pfam" id="PF03328"/>
    </source>
</evidence>
<dbReference type="Proteomes" id="UP000256838">
    <property type="component" value="Unassembled WGS sequence"/>
</dbReference>
<dbReference type="Pfam" id="PF03328">
    <property type="entry name" value="HpcH_HpaI"/>
    <property type="match status" value="1"/>
</dbReference>
<dbReference type="InterPro" id="IPR015813">
    <property type="entry name" value="Pyrv/PenolPyrv_kinase-like_dom"/>
</dbReference>
<dbReference type="InterPro" id="IPR040442">
    <property type="entry name" value="Pyrv_kinase-like_dom_sf"/>
</dbReference>
<reference evidence="7 8" key="1">
    <citation type="submission" date="2018-08" db="EMBL/GenBank/DDBJ databases">
        <title>Paraburkholderia sp. DHOM06 isolated from forest soil.</title>
        <authorList>
            <person name="Gao Z.-H."/>
            <person name="Qiu L.-H."/>
        </authorList>
    </citation>
    <scope>NUCLEOTIDE SEQUENCE [LARGE SCALE GENOMIC DNA]</scope>
    <source>
        <strain evidence="7 8">DHOM06</strain>
    </source>
</reference>
<keyword evidence="1" id="KW-0479">Metal-binding</keyword>
<gene>
    <name evidence="7" type="ORF">DWV00_33070</name>
</gene>
<dbReference type="GO" id="GO:0016832">
    <property type="term" value="F:aldehyde-lyase activity"/>
    <property type="evidence" value="ECO:0007669"/>
    <property type="project" value="TreeGrafter"/>
</dbReference>
<dbReference type="SUPFAM" id="SSF51621">
    <property type="entry name" value="Phosphoenolpyruvate/pyruvate domain"/>
    <property type="match status" value="1"/>
</dbReference>
<comment type="catalytic activity">
    <reaction evidence="4">
        <text>D-glyceraldehyde + 3-hydroxypyruvate = 2-dehydro-D-galactonate</text>
        <dbReference type="Rhea" id="RHEA:80051"/>
        <dbReference type="ChEBI" id="CHEBI:17180"/>
        <dbReference type="ChEBI" id="CHEBI:17378"/>
        <dbReference type="ChEBI" id="CHEBI:28023"/>
    </reaction>
</comment>
<evidence type="ECO:0000256" key="4">
    <source>
        <dbReference type="ARBA" id="ARBA00051339"/>
    </source>
</evidence>
<dbReference type="FunFam" id="3.20.20.60:FF:000004">
    <property type="entry name" value="5-keto-4-deoxy-D-glucarate aldolase"/>
    <property type="match status" value="1"/>
</dbReference>
<sequence>MKLPENRFKRALAARESQIGLWSSLASHTSVELLAGAGFDWLLLDMEHAPNELPMVHGQLQAMAGSKTHPIVRPPWNEMVTIKRLLDIGAQTLLIPYVETEAQAKEAVAFTRYPPEGVRGYASGARASGYGRVADYAKTCASELCVLVQVESRLGLENLERIAAVDGIDGVFIGPGDLAAALGHVGEPGHPEVQAVIEDTIRRIVATGKPAGILTPNETFARRYIELGCLFTAVGSDIGLLGRGAEQLAARFKADRP</sequence>
<dbReference type="PANTHER" id="PTHR30502">
    <property type="entry name" value="2-KETO-3-DEOXY-L-RHAMNONATE ALDOLASE"/>
    <property type="match status" value="1"/>
</dbReference>
<organism evidence="7 8">
    <name type="scientific">Trinickia dinghuensis</name>
    <dbReference type="NCBI Taxonomy" id="2291023"/>
    <lineage>
        <taxon>Bacteria</taxon>
        <taxon>Pseudomonadati</taxon>
        <taxon>Pseudomonadota</taxon>
        <taxon>Betaproteobacteria</taxon>
        <taxon>Burkholderiales</taxon>
        <taxon>Burkholderiaceae</taxon>
        <taxon>Trinickia</taxon>
    </lineage>
</organism>
<dbReference type="GO" id="GO:0046872">
    <property type="term" value="F:metal ion binding"/>
    <property type="evidence" value="ECO:0007669"/>
    <property type="project" value="UniProtKB-KW"/>
</dbReference>
<comment type="catalytic activity">
    <reaction evidence="5">
        <text>D-glyceraldehyde + 3-hydroxypyruvate = (3R,4S,5R)-3,4,5,6-tetrahydroxy-2-oxohexanoate</text>
        <dbReference type="Rhea" id="RHEA:80047"/>
        <dbReference type="ChEBI" id="CHEBI:17180"/>
        <dbReference type="ChEBI" id="CHEBI:17378"/>
        <dbReference type="ChEBI" id="CHEBI:231434"/>
    </reaction>
</comment>
<dbReference type="GO" id="GO:0005737">
    <property type="term" value="C:cytoplasm"/>
    <property type="evidence" value="ECO:0007669"/>
    <property type="project" value="TreeGrafter"/>
</dbReference>
<keyword evidence="2" id="KW-0456">Lyase</keyword>
<proteinExistence type="predicted"/>
<dbReference type="PANTHER" id="PTHR30502:SF4">
    <property type="entry name" value="5-KETO-4-DEOXY-D-GLUCARATE ALDOLASE"/>
    <property type="match status" value="1"/>
</dbReference>
<evidence type="ECO:0000256" key="2">
    <source>
        <dbReference type="ARBA" id="ARBA00023239"/>
    </source>
</evidence>